<gene>
    <name evidence="1" type="ORF">SGRAN_3214</name>
</gene>
<dbReference type="RefSeq" id="WP_067185382.1">
    <property type="nucleotide sequence ID" value="NZ_CP012199.1"/>
</dbReference>
<evidence type="ECO:0008006" key="3">
    <source>
        <dbReference type="Google" id="ProtNLM"/>
    </source>
</evidence>
<dbReference type="Pfam" id="PF05284">
    <property type="entry name" value="DUF736"/>
    <property type="match status" value="1"/>
</dbReference>
<sequence length="107" mass="11531">MAAIGIVKGSIEKGFVGQLATLSIRAPVEIRSNRSKANEIQPDFRVWSDGVEIGAGWIRIGVGSGKPYVSITLEAPEFGPRRLYATLGRAAGQDDESTYALIWNPVD</sequence>
<dbReference type="InterPro" id="IPR007948">
    <property type="entry name" value="DUF736"/>
</dbReference>
<keyword evidence="2" id="KW-1185">Reference proteome</keyword>
<protein>
    <recommendedName>
        <fullName evidence="3">DUF736 domain-containing protein</fullName>
    </recommendedName>
</protein>
<evidence type="ECO:0000313" key="1">
    <source>
        <dbReference type="EMBL" id="AMG75557.1"/>
    </source>
</evidence>
<proteinExistence type="predicted"/>
<dbReference type="AlphaFoldDB" id="A0AA86GRV2"/>
<reference evidence="1 2" key="1">
    <citation type="journal article" date="2016" name="BMC Genomics">
        <title>Genomic analysis of the nitrate-respiring Sphingopyxis granuli (formerly Sphingomonas macrogoltabida) strain TFA.</title>
        <authorList>
            <person name="Garcia-Romero I."/>
            <person name="Perez-Pulido A.J."/>
            <person name="Gonzalez-Flores Y.E."/>
            <person name="Reyes-Ramirez F."/>
            <person name="Santero E."/>
            <person name="Floriano B."/>
        </authorList>
    </citation>
    <scope>NUCLEOTIDE SEQUENCE [LARGE SCALE GENOMIC DNA]</scope>
    <source>
        <strain evidence="1 2">TFA</strain>
    </source>
</reference>
<organism evidence="1 2">
    <name type="scientific">Sphingopyxis granuli</name>
    <dbReference type="NCBI Taxonomy" id="267128"/>
    <lineage>
        <taxon>Bacteria</taxon>
        <taxon>Pseudomonadati</taxon>
        <taxon>Pseudomonadota</taxon>
        <taxon>Alphaproteobacteria</taxon>
        <taxon>Sphingomonadales</taxon>
        <taxon>Sphingomonadaceae</taxon>
        <taxon>Sphingopyxis</taxon>
    </lineage>
</organism>
<accession>A0AA86GRV2</accession>
<dbReference type="KEGG" id="sgi:SGRAN_3214"/>
<dbReference type="Proteomes" id="UP000058599">
    <property type="component" value="Chromosome"/>
</dbReference>
<evidence type="ECO:0000313" key="2">
    <source>
        <dbReference type="Proteomes" id="UP000058599"/>
    </source>
</evidence>
<dbReference type="EMBL" id="CP012199">
    <property type="protein sequence ID" value="AMG75557.1"/>
    <property type="molecule type" value="Genomic_DNA"/>
</dbReference>
<name>A0AA86GRV2_9SPHN</name>